<evidence type="ECO:0000313" key="12">
    <source>
        <dbReference type="WBParaSite" id="PDA_v2.g15040.t1"/>
    </source>
</evidence>
<dbReference type="InterPro" id="IPR035500">
    <property type="entry name" value="NHR-like_dom_sf"/>
</dbReference>
<dbReference type="AlphaFoldDB" id="A0A914PBT0"/>
<dbReference type="GO" id="GO:0043565">
    <property type="term" value="F:sequence-specific DNA binding"/>
    <property type="evidence" value="ECO:0007669"/>
    <property type="project" value="InterPro"/>
</dbReference>
<evidence type="ECO:0000259" key="10">
    <source>
        <dbReference type="PROSITE" id="PS51030"/>
    </source>
</evidence>
<keyword evidence="9" id="KW-0539">Nucleus</keyword>
<proteinExistence type="predicted"/>
<dbReference type="PANTHER" id="PTHR45805">
    <property type="entry name" value="NUCLEAR HORMONE RECEPTOR HR3-RELATED"/>
    <property type="match status" value="1"/>
</dbReference>
<protein>
    <submittedName>
        <fullName evidence="12">Nuclear receptor domain-containing protein</fullName>
    </submittedName>
</protein>
<dbReference type="InterPro" id="IPR001628">
    <property type="entry name" value="Znf_hrmn_rcpt"/>
</dbReference>
<evidence type="ECO:0000256" key="5">
    <source>
        <dbReference type="ARBA" id="ARBA00023015"/>
    </source>
</evidence>
<dbReference type="GO" id="GO:0008270">
    <property type="term" value="F:zinc ion binding"/>
    <property type="evidence" value="ECO:0007669"/>
    <property type="project" value="UniProtKB-KW"/>
</dbReference>
<keyword evidence="5" id="KW-0805">Transcription regulation</keyword>
<organism evidence="11 12">
    <name type="scientific">Panagrolaimus davidi</name>
    <dbReference type="NCBI Taxonomy" id="227884"/>
    <lineage>
        <taxon>Eukaryota</taxon>
        <taxon>Metazoa</taxon>
        <taxon>Ecdysozoa</taxon>
        <taxon>Nematoda</taxon>
        <taxon>Chromadorea</taxon>
        <taxon>Rhabditida</taxon>
        <taxon>Tylenchina</taxon>
        <taxon>Panagrolaimomorpha</taxon>
        <taxon>Panagrolaimoidea</taxon>
        <taxon>Panagrolaimidae</taxon>
        <taxon>Panagrolaimus</taxon>
    </lineage>
</organism>
<evidence type="ECO:0000256" key="1">
    <source>
        <dbReference type="ARBA" id="ARBA00004123"/>
    </source>
</evidence>
<name>A0A914PBT0_9BILA</name>
<dbReference type="Gene3D" id="3.30.50.10">
    <property type="entry name" value="Erythroid Transcription Factor GATA-1, subunit A"/>
    <property type="match status" value="1"/>
</dbReference>
<evidence type="ECO:0000256" key="6">
    <source>
        <dbReference type="ARBA" id="ARBA00023125"/>
    </source>
</evidence>
<evidence type="ECO:0000313" key="11">
    <source>
        <dbReference type="Proteomes" id="UP000887578"/>
    </source>
</evidence>
<dbReference type="GO" id="GO:0003700">
    <property type="term" value="F:DNA-binding transcription factor activity"/>
    <property type="evidence" value="ECO:0007669"/>
    <property type="project" value="InterPro"/>
</dbReference>
<dbReference type="SMART" id="SM00399">
    <property type="entry name" value="ZnF_C4"/>
    <property type="match status" value="1"/>
</dbReference>
<dbReference type="PRINTS" id="PR00047">
    <property type="entry name" value="STROIDFINGER"/>
</dbReference>
<dbReference type="InterPro" id="IPR013088">
    <property type="entry name" value="Znf_NHR/GATA"/>
</dbReference>
<keyword evidence="2" id="KW-0479">Metal-binding</keyword>
<keyword evidence="4" id="KW-0862">Zinc</keyword>
<evidence type="ECO:0000256" key="7">
    <source>
        <dbReference type="ARBA" id="ARBA00023163"/>
    </source>
</evidence>
<dbReference type="Proteomes" id="UP000887578">
    <property type="component" value="Unplaced"/>
</dbReference>
<reference evidence="12" key="1">
    <citation type="submission" date="2022-11" db="UniProtKB">
        <authorList>
            <consortium name="WormBaseParasite"/>
        </authorList>
    </citation>
    <scope>IDENTIFICATION</scope>
</reference>
<dbReference type="Pfam" id="PF00105">
    <property type="entry name" value="zf-C4"/>
    <property type="match status" value="1"/>
</dbReference>
<keyword evidence="3" id="KW-0863">Zinc-finger</keyword>
<comment type="subcellular location">
    <subcellularLocation>
        <location evidence="1">Nucleus</location>
    </subcellularLocation>
</comment>
<accession>A0A914PBT0</accession>
<evidence type="ECO:0000256" key="3">
    <source>
        <dbReference type="ARBA" id="ARBA00022771"/>
    </source>
</evidence>
<feature type="domain" description="Nuclear receptor" evidence="10">
    <location>
        <begin position="1"/>
        <end position="58"/>
    </location>
</feature>
<evidence type="ECO:0000256" key="9">
    <source>
        <dbReference type="ARBA" id="ARBA00023242"/>
    </source>
</evidence>
<dbReference type="WBParaSite" id="PDA_v2.g15040.t1">
    <property type="protein sequence ID" value="PDA_v2.g15040.t1"/>
    <property type="gene ID" value="PDA_v2.g15040"/>
</dbReference>
<keyword evidence="8" id="KW-0675">Receptor</keyword>
<evidence type="ECO:0000256" key="8">
    <source>
        <dbReference type="ARBA" id="ARBA00023170"/>
    </source>
</evidence>
<keyword evidence="7" id="KW-0804">Transcription</keyword>
<dbReference type="SUPFAM" id="SSF57716">
    <property type="entry name" value="Glucocorticoid receptor-like (DNA-binding domain)"/>
    <property type="match status" value="1"/>
</dbReference>
<dbReference type="GO" id="GO:0005634">
    <property type="term" value="C:nucleus"/>
    <property type="evidence" value="ECO:0007669"/>
    <property type="project" value="UniProtKB-SubCell"/>
</dbReference>
<dbReference type="PROSITE" id="PS51030">
    <property type="entry name" value="NUCLEAR_REC_DBD_2"/>
    <property type="match status" value="1"/>
</dbReference>
<evidence type="ECO:0000256" key="2">
    <source>
        <dbReference type="ARBA" id="ARBA00022723"/>
    </source>
</evidence>
<dbReference type="CDD" id="cd06916">
    <property type="entry name" value="NR_DBD_like"/>
    <property type="match status" value="1"/>
</dbReference>
<keyword evidence="11" id="KW-1185">Reference proteome</keyword>
<sequence>MSCEGCKGFFRRSVQKNISYTCHKEKNCIIDRNSRNRCQACRFQKCLDNGMSRDTVRSDRGPRKRRASNENEIETTKITVQILEAVTKAFSNAIGQVKKAMEVSAIPDILQKASESDVRISMIKFIAELPILGKMSESDKESIMNYGIRAFIAIIGSFCTQLNPVFINYPLLKIFPQTFLDLQTLSSFNFKDITEEELAVMAACSLSQHLTPNISDKSSVDIFFGQLSTCLHFKFNLRTSTNCTPLVIEFFNYLRQLYPNPGN</sequence>
<dbReference type="SUPFAM" id="SSF48508">
    <property type="entry name" value="Nuclear receptor ligand-binding domain"/>
    <property type="match status" value="1"/>
</dbReference>
<keyword evidence="6" id="KW-0238">DNA-binding</keyword>
<evidence type="ECO:0000256" key="4">
    <source>
        <dbReference type="ARBA" id="ARBA00022833"/>
    </source>
</evidence>